<sequence>MVFTFNRIPDLTSRRVLLISGTHGLYMATCIELARRNVHLFLSVRTDASSTAAVQHIQDETSNFKVKCLLQDLSSLKSVYDASQAFLAHG</sequence>
<dbReference type="SUPFAM" id="SSF51735">
    <property type="entry name" value="NAD(P)-binding Rossmann-fold domains"/>
    <property type="match status" value="1"/>
</dbReference>
<dbReference type="Proteomes" id="UP001150569">
    <property type="component" value="Unassembled WGS sequence"/>
</dbReference>
<dbReference type="AlphaFoldDB" id="A0A9W8A5E9"/>
<proteinExistence type="predicted"/>
<evidence type="ECO:0000313" key="1">
    <source>
        <dbReference type="EMBL" id="KAJ1923511.1"/>
    </source>
</evidence>
<name>A0A9W8A5E9_9FUNG</name>
<keyword evidence="2" id="KW-1185">Reference proteome</keyword>
<reference evidence="1" key="1">
    <citation type="submission" date="2022-07" db="EMBL/GenBank/DDBJ databases">
        <title>Phylogenomic reconstructions and comparative analyses of Kickxellomycotina fungi.</title>
        <authorList>
            <person name="Reynolds N.K."/>
            <person name="Stajich J.E."/>
            <person name="Barry K."/>
            <person name="Grigoriev I.V."/>
            <person name="Crous P."/>
            <person name="Smith M.E."/>
        </authorList>
    </citation>
    <scope>NUCLEOTIDE SEQUENCE</scope>
    <source>
        <strain evidence="1">RSA 861</strain>
    </source>
</reference>
<dbReference type="InterPro" id="IPR036291">
    <property type="entry name" value="NAD(P)-bd_dom_sf"/>
</dbReference>
<comment type="caution">
    <text evidence="1">The sequence shown here is derived from an EMBL/GenBank/DDBJ whole genome shotgun (WGS) entry which is preliminary data.</text>
</comment>
<gene>
    <name evidence="1" type="ORF">IWQ60_005836</name>
</gene>
<accession>A0A9W8A5E9</accession>
<dbReference type="Gene3D" id="3.40.50.720">
    <property type="entry name" value="NAD(P)-binding Rossmann-like Domain"/>
    <property type="match status" value="1"/>
</dbReference>
<organism evidence="1 2">
    <name type="scientific">Tieghemiomyces parasiticus</name>
    <dbReference type="NCBI Taxonomy" id="78921"/>
    <lineage>
        <taxon>Eukaryota</taxon>
        <taxon>Fungi</taxon>
        <taxon>Fungi incertae sedis</taxon>
        <taxon>Zoopagomycota</taxon>
        <taxon>Kickxellomycotina</taxon>
        <taxon>Dimargaritomycetes</taxon>
        <taxon>Dimargaritales</taxon>
        <taxon>Dimargaritaceae</taxon>
        <taxon>Tieghemiomyces</taxon>
    </lineage>
</organism>
<protein>
    <submittedName>
        <fullName evidence="1">Uncharacterized protein</fullName>
    </submittedName>
</protein>
<evidence type="ECO:0000313" key="2">
    <source>
        <dbReference type="Proteomes" id="UP001150569"/>
    </source>
</evidence>
<dbReference type="OrthoDB" id="191139at2759"/>
<dbReference type="EMBL" id="JANBPT010000329">
    <property type="protein sequence ID" value="KAJ1923511.1"/>
    <property type="molecule type" value="Genomic_DNA"/>
</dbReference>